<sequence>MYNLYILFISIISIIINILGFVWIKNLEDISCECSENWMRDYIKYFLITYFVVNIINLLLSIYINSIKNKEKVLMNLIKNPIYIMWNVFVMLYLFAAFSNIFIVINYIKKLKEINCQCSEDIKREIYWYYNIIIASIIALFILLSLFQGIFTVVFRKYV</sequence>
<proteinExistence type="predicted"/>
<feature type="transmembrane region" description="Helical" evidence="1">
    <location>
        <begin position="84"/>
        <end position="108"/>
    </location>
</feature>
<protein>
    <submittedName>
        <fullName evidence="2">Uncharacterized protein</fullName>
    </submittedName>
</protein>
<keyword evidence="1" id="KW-1133">Transmembrane helix</keyword>
<accession>A0A6C0J363</accession>
<keyword evidence="1" id="KW-0472">Membrane</keyword>
<feature type="transmembrane region" description="Helical" evidence="1">
    <location>
        <begin position="128"/>
        <end position="155"/>
    </location>
</feature>
<dbReference type="EMBL" id="MN740300">
    <property type="protein sequence ID" value="QHT99056.1"/>
    <property type="molecule type" value="Genomic_DNA"/>
</dbReference>
<organism evidence="2">
    <name type="scientific">viral metagenome</name>
    <dbReference type="NCBI Taxonomy" id="1070528"/>
    <lineage>
        <taxon>unclassified sequences</taxon>
        <taxon>metagenomes</taxon>
        <taxon>organismal metagenomes</taxon>
    </lineage>
</organism>
<reference evidence="2" key="1">
    <citation type="journal article" date="2020" name="Nature">
        <title>Giant virus diversity and host interactions through global metagenomics.</title>
        <authorList>
            <person name="Schulz F."/>
            <person name="Roux S."/>
            <person name="Paez-Espino D."/>
            <person name="Jungbluth S."/>
            <person name="Walsh D.A."/>
            <person name="Denef V.J."/>
            <person name="McMahon K.D."/>
            <person name="Konstantinidis K.T."/>
            <person name="Eloe-Fadrosh E.A."/>
            <person name="Kyrpides N.C."/>
            <person name="Woyke T."/>
        </authorList>
    </citation>
    <scope>NUCLEOTIDE SEQUENCE</scope>
    <source>
        <strain evidence="2">GVMAG-M-3300025695-21</strain>
    </source>
</reference>
<evidence type="ECO:0000256" key="1">
    <source>
        <dbReference type="SAM" id="Phobius"/>
    </source>
</evidence>
<dbReference type="AlphaFoldDB" id="A0A6C0J363"/>
<name>A0A6C0J363_9ZZZZ</name>
<feature type="transmembrane region" description="Helical" evidence="1">
    <location>
        <begin position="6"/>
        <end position="24"/>
    </location>
</feature>
<keyword evidence="1" id="KW-0812">Transmembrane</keyword>
<feature type="transmembrane region" description="Helical" evidence="1">
    <location>
        <begin position="45"/>
        <end position="64"/>
    </location>
</feature>
<evidence type="ECO:0000313" key="2">
    <source>
        <dbReference type="EMBL" id="QHT99056.1"/>
    </source>
</evidence>